<dbReference type="CDD" id="cd19527">
    <property type="entry name" value="RecA-like_PEX6_r2"/>
    <property type="match status" value="1"/>
</dbReference>
<dbReference type="FunFam" id="3.40.50.300:FF:000109">
    <property type="entry name" value="Peroxisomal biogenesis factor 6"/>
    <property type="match status" value="1"/>
</dbReference>
<evidence type="ECO:0000256" key="11">
    <source>
        <dbReference type="RuleBase" id="RU003651"/>
    </source>
</evidence>
<dbReference type="PROSITE" id="PS00674">
    <property type="entry name" value="AAA"/>
    <property type="match status" value="1"/>
</dbReference>
<evidence type="ECO:0000256" key="3">
    <source>
        <dbReference type="ARBA" id="ARBA00022593"/>
    </source>
</evidence>
<evidence type="ECO:0000256" key="2">
    <source>
        <dbReference type="ARBA" id="ARBA00006914"/>
    </source>
</evidence>
<dbReference type="SUPFAM" id="SSF52540">
    <property type="entry name" value="P-loop containing nucleoside triphosphate hydrolases"/>
    <property type="match status" value="2"/>
</dbReference>
<dbReference type="InterPro" id="IPR050168">
    <property type="entry name" value="AAA_ATPase_domain"/>
</dbReference>
<evidence type="ECO:0000256" key="7">
    <source>
        <dbReference type="ARBA" id="ARBA00023136"/>
    </source>
</evidence>
<dbReference type="GO" id="GO:0005829">
    <property type="term" value="C:cytosol"/>
    <property type="evidence" value="ECO:0007669"/>
    <property type="project" value="TreeGrafter"/>
</dbReference>
<dbReference type="GO" id="GO:0005778">
    <property type="term" value="C:peroxisomal membrane"/>
    <property type="evidence" value="ECO:0007669"/>
    <property type="project" value="TreeGrafter"/>
</dbReference>
<keyword evidence="4 11" id="KW-0547">Nucleotide-binding</keyword>
<dbReference type="GO" id="GO:0016558">
    <property type="term" value="P:protein import into peroxisome matrix"/>
    <property type="evidence" value="ECO:0007669"/>
    <property type="project" value="TreeGrafter"/>
</dbReference>
<dbReference type="FunFam" id="3.40.50.300:FF:000988">
    <property type="entry name" value="peroxisome biogenesis factor 6"/>
    <property type="match status" value="1"/>
</dbReference>
<reference evidence="13" key="1">
    <citation type="submission" date="2019-09" db="EMBL/GenBank/DDBJ databases">
        <title>Bird 10,000 Genomes (B10K) Project - Family phase.</title>
        <authorList>
            <person name="Zhang G."/>
        </authorList>
    </citation>
    <scope>NUCLEOTIDE SEQUENCE</scope>
    <source>
        <strain evidence="13">B10K-CU-031-40</strain>
    </source>
</reference>
<feature type="domain" description="AAA+ ATPase" evidence="12">
    <location>
        <begin position="115"/>
        <end position="228"/>
    </location>
</feature>
<sequence>RLVQEGDVLCVPTFGYAEFLEVNADKFLRWPELYFKVRKILGMVEDEQSEGYLVDTQHTSLYLVGSTNSAVPSAPAYNSHEFWSSLSPAGLSDVVKQLCDALRPHLNSRASTLSGAGSVLLSGPSGSGKLMAVRAVCSCLNLHVFKVDCVSLCSDTSGATEEKVQMAFAQAKQYHPCVLLLKDIEVLGRERDRLGEDPRVIATLRQLLLDRDPALSGVSPRLAVFTSAGPCSSSLVSEGIRKLHCLKLVVQMSKPGMLAVRPAKGCRDPGRELDLGIILRLMTSTRAQGGETSSEIRCHLNGLDLETELTKQFKGKLEEMERDFCTAGFPVLEEDFSIALDQLHDAHSQAVGAPKIPCVSWQDVGGLQDVKKEILDTIQLPLEHPELLSPGLCRSGLLLYGPPGTGKTLLAKAVATTCTMTFLSVKGPELINMYVGQSEENVRNVFARARAAAPCIIFFDELDSLAPSRGRSGDSGGVMDRVVSQLLAELDGLHSTRDIFVIGATNRPDLLDPALLRPGRFDKLVYVGVNEDRESQLQVLSTVTRNGLLDLASCPCTLCSAFSYSLSHAGLDTESSALILTMEDFLQAAARLQPSVSEQELLRYRLIQQKFAAC</sequence>
<evidence type="ECO:0000313" key="13">
    <source>
        <dbReference type="EMBL" id="NXC18912.1"/>
    </source>
</evidence>
<evidence type="ECO:0000256" key="5">
    <source>
        <dbReference type="ARBA" id="ARBA00022801"/>
    </source>
</evidence>
<dbReference type="CDD" id="cd19481">
    <property type="entry name" value="RecA-like_protease"/>
    <property type="match status" value="1"/>
</dbReference>
<dbReference type="PANTHER" id="PTHR23077">
    <property type="entry name" value="AAA-FAMILY ATPASE"/>
    <property type="match status" value="1"/>
</dbReference>
<comment type="subcellular location">
    <subcellularLocation>
        <location evidence="1">Membrane</location>
    </subcellularLocation>
</comment>
<organism evidence="13 14">
    <name type="scientific">Corythaeola cristata</name>
    <name type="common">Great blue turaco</name>
    <dbReference type="NCBI Taxonomy" id="103954"/>
    <lineage>
        <taxon>Eukaryota</taxon>
        <taxon>Metazoa</taxon>
        <taxon>Chordata</taxon>
        <taxon>Craniata</taxon>
        <taxon>Vertebrata</taxon>
        <taxon>Euteleostomi</taxon>
        <taxon>Archelosauria</taxon>
        <taxon>Archosauria</taxon>
        <taxon>Dinosauria</taxon>
        <taxon>Saurischia</taxon>
        <taxon>Theropoda</taxon>
        <taxon>Coelurosauria</taxon>
        <taxon>Aves</taxon>
        <taxon>Neognathae</taxon>
        <taxon>Neoaves</taxon>
        <taxon>Otidimorphae</taxon>
        <taxon>Musophagiformes</taxon>
        <taxon>Musophagidae</taxon>
        <taxon>Corythaeola</taxon>
    </lineage>
</organism>
<keyword evidence="14" id="KW-1185">Reference proteome</keyword>
<dbReference type="InterPro" id="IPR047533">
    <property type="entry name" value="RecA-like_PEX6_r2"/>
</dbReference>
<dbReference type="GO" id="GO:0005524">
    <property type="term" value="F:ATP binding"/>
    <property type="evidence" value="ECO:0007669"/>
    <property type="project" value="UniProtKB-KW"/>
</dbReference>
<name>A0A851LVB4_CORCR</name>
<protein>
    <recommendedName>
        <fullName evidence="8">Peroxisomal ATPase PEX6</fullName>
    </recommendedName>
    <alternativeName>
        <fullName evidence="9">Peroxin-6</fullName>
    </alternativeName>
</protein>
<feature type="non-terminal residue" evidence="13">
    <location>
        <position position="1"/>
    </location>
</feature>
<comment type="similarity">
    <text evidence="2 11">Belongs to the AAA ATPase family.</text>
</comment>
<evidence type="ECO:0000256" key="10">
    <source>
        <dbReference type="ARBA" id="ARBA00048778"/>
    </source>
</evidence>
<dbReference type="OrthoDB" id="2187at2759"/>
<comment type="caution">
    <text evidence="13">The sequence shown here is derived from an EMBL/GenBank/DDBJ whole genome shotgun (WGS) entry which is preliminary data.</text>
</comment>
<evidence type="ECO:0000313" key="14">
    <source>
        <dbReference type="Proteomes" id="UP000621168"/>
    </source>
</evidence>
<evidence type="ECO:0000256" key="6">
    <source>
        <dbReference type="ARBA" id="ARBA00022840"/>
    </source>
</evidence>
<keyword evidence="6 11" id="KW-0067">ATP-binding</keyword>
<keyword evidence="7" id="KW-0472">Membrane</keyword>
<evidence type="ECO:0000259" key="12">
    <source>
        <dbReference type="SMART" id="SM00382"/>
    </source>
</evidence>
<dbReference type="InterPro" id="IPR027417">
    <property type="entry name" value="P-loop_NTPase"/>
</dbReference>
<dbReference type="InterPro" id="IPR003959">
    <property type="entry name" value="ATPase_AAA_core"/>
</dbReference>
<gene>
    <name evidence="13" type="primary">Pex6</name>
    <name evidence="13" type="ORF">CORCRI_R04205</name>
</gene>
<dbReference type="GO" id="GO:0016887">
    <property type="term" value="F:ATP hydrolysis activity"/>
    <property type="evidence" value="ECO:0007669"/>
    <property type="project" value="InterPro"/>
</dbReference>
<dbReference type="InterPro" id="IPR003593">
    <property type="entry name" value="AAA+_ATPase"/>
</dbReference>
<dbReference type="Proteomes" id="UP000621168">
    <property type="component" value="Unassembled WGS sequence"/>
</dbReference>
<accession>A0A851LVB4</accession>
<dbReference type="Pfam" id="PF00004">
    <property type="entry name" value="AAA"/>
    <property type="match status" value="2"/>
</dbReference>
<dbReference type="PANTHER" id="PTHR23077:SF9">
    <property type="entry name" value="PEROXISOMAL ATPASE PEX6"/>
    <property type="match status" value="1"/>
</dbReference>
<dbReference type="SMART" id="SM00382">
    <property type="entry name" value="AAA"/>
    <property type="match status" value="2"/>
</dbReference>
<dbReference type="InterPro" id="IPR003960">
    <property type="entry name" value="ATPase_AAA_CS"/>
</dbReference>
<evidence type="ECO:0000256" key="8">
    <source>
        <dbReference type="ARBA" id="ARBA00034811"/>
    </source>
</evidence>
<feature type="non-terminal residue" evidence="13">
    <location>
        <position position="614"/>
    </location>
</feature>
<keyword evidence="5" id="KW-0378">Hydrolase</keyword>
<dbReference type="Gene3D" id="3.40.50.300">
    <property type="entry name" value="P-loop containing nucleotide triphosphate hydrolases"/>
    <property type="match status" value="2"/>
</dbReference>
<dbReference type="AlphaFoldDB" id="A0A851LVB4"/>
<keyword evidence="3" id="KW-0962">Peroxisome biogenesis</keyword>
<evidence type="ECO:0000256" key="1">
    <source>
        <dbReference type="ARBA" id="ARBA00004370"/>
    </source>
</evidence>
<dbReference type="EMBL" id="WBMX01004079">
    <property type="protein sequence ID" value="NXC18912.1"/>
    <property type="molecule type" value="Genomic_DNA"/>
</dbReference>
<evidence type="ECO:0000256" key="4">
    <source>
        <dbReference type="ARBA" id="ARBA00022741"/>
    </source>
</evidence>
<dbReference type="Gene3D" id="1.10.8.60">
    <property type="match status" value="1"/>
</dbReference>
<feature type="domain" description="AAA+ ATPase" evidence="12">
    <location>
        <begin position="393"/>
        <end position="531"/>
    </location>
</feature>
<proteinExistence type="inferred from homology"/>
<evidence type="ECO:0000256" key="9">
    <source>
        <dbReference type="ARBA" id="ARBA00034920"/>
    </source>
</evidence>
<comment type="catalytic activity">
    <reaction evidence="10">
        <text>ATP + H2O = ADP + phosphate + H(+)</text>
        <dbReference type="Rhea" id="RHEA:13065"/>
        <dbReference type="ChEBI" id="CHEBI:15377"/>
        <dbReference type="ChEBI" id="CHEBI:15378"/>
        <dbReference type="ChEBI" id="CHEBI:30616"/>
        <dbReference type="ChEBI" id="CHEBI:43474"/>
        <dbReference type="ChEBI" id="CHEBI:456216"/>
    </reaction>
    <physiologicalReaction direction="left-to-right" evidence="10">
        <dbReference type="Rhea" id="RHEA:13066"/>
    </physiologicalReaction>
</comment>